<dbReference type="Pfam" id="PF09936">
    <property type="entry name" value="Methyltrn_RNA_4"/>
    <property type="match status" value="1"/>
</dbReference>
<dbReference type="Proteomes" id="UP000297288">
    <property type="component" value="Unassembled WGS sequence"/>
</dbReference>
<proteinExistence type="predicted"/>
<gene>
    <name evidence="3" type="ORF">E4650_09605</name>
    <name evidence="2" type="ORF">SAMN04488588_1876</name>
</gene>
<evidence type="ECO:0000313" key="2">
    <source>
        <dbReference type="EMBL" id="SDC82766.1"/>
    </source>
</evidence>
<evidence type="ECO:0000259" key="1">
    <source>
        <dbReference type="Pfam" id="PF09936"/>
    </source>
</evidence>
<protein>
    <submittedName>
        <fullName evidence="3">RNA methyltransferase</fullName>
    </submittedName>
</protein>
<dbReference type="CDD" id="cd18085">
    <property type="entry name" value="TM1570-like"/>
    <property type="match status" value="1"/>
</dbReference>
<keyword evidence="4" id="KW-1185">Reference proteome</keyword>
<dbReference type="EMBL" id="SRME01000007">
    <property type="protein sequence ID" value="TGG86892.1"/>
    <property type="molecule type" value="Genomic_DNA"/>
</dbReference>
<evidence type="ECO:0000313" key="4">
    <source>
        <dbReference type="Proteomes" id="UP000199322"/>
    </source>
</evidence>
<keyword evidence="3" id="KW-0489">Methyltransferase</keyword>
<evidence type="ECO:0000313" key="3">
    <source>
        <dbReference type="EMBL" id="TGG86892.1"/>
    </source>
</evidence>
<dbReference type="RefSeq" id="WP_091405221.1">
    <property type="nucleotide sequence ID" value="NZ_FMYV01000009.1"/>
</dbReference>
<reference evidence="3 5" key="2">
    <citation type="submission" date="2019-04" db="EMBL/GenBank/DDBJ databases">
        <title>Draft genome sequence data and analysis of a Fermenting Bacterium, Geotoga petraea strain HO-Geo1, isolated from heavy-oil petroleum reservoir in Russia.</title>
        <authorList>
            <person name="Grouzdev D.S."/>
            <person name="Semenova E.M."/>
            <person name="Sokolova D.S."/>
            <person name="Tourova T.P."/>
            <person name="Poltaraus A.B."/>
            <person name="Nazina T.N."/>
        </authorList>
    </citation>
    <scope>NUCLEOTIDE SEQUENCE [LARGE SCALE GENOMIC DNA]</scope>
    <source>
        <strain evidence="3 5">HO-Geo1</strain>
    </source>
</reference>
<dbReference type="GO" id="GO:0008168">
    <property type="term" value="F:methyltransferase activity"/>
    <property type="evidence" value="ECO:0007669"/>
    <property type="project" value="UniProtKB-KW"/>
</dbReference>
<organism evidence="2 4">
    <name type="scientific">Geotoga petraea</name>
    <dbReference type="NCBI Taxonomy" id="28234"/>
    <lineage>
        <taxon>Bacteria</taxon>
        <taxon>Thermotogati</taxon>
        <taxon>Thermotogota</taxon>
        <taxon>Thermotogae</taxon>
        <taxon>Petrotogales</taxon>
        <taxon>Petrotogaceae</taxon>
        <taxon>Geotoga</taxon>
    </lineage>
</organism>
<keyword evidence="3" id="KW-0808">Transferase</keyword>
<dbReference type="AlphaFoldDB" id="A0A1G6PTD2"/>
<sequence length="188" mass="21676">MLNKLYVGLVHYPVLGREGQIISTAVTNFDVHDISRTCRTYNIKKFFLISNLPAQRKIVNKVIDYWRDGFGSGYNPNRKDALSVFELKSYMEDAIEEIEKIEGQKPLIVFTSAKPRDKEISFEEMSEEIEKRQEPILILYGTGWGMPEEIRKICDYDLAPIRGKFDFNHLSVRAAVAISLDRLIGEKI</sequence>
<dbReference type="Gene3D" id="3.40.1280.10">
    <property type="match status" value="1"/>
</dbReference>
<reference evidence="2 4" key="1">
    <citation type="submission" date="2016-10" db="EMBL/GenBank/DDBJ databases">
        <authorList>
            <person name="de Groot N.N."/>
        </authorList>
    </citation>
    <scope>NUCLEOTIDE SEQUENCE [LARGE SCALE GENOMIC DNA]</scope>
    <source>
        <strain evidence="2 4">WG14</strain>
    </source>
</reference>
<dbReference type="STRING" id="28234.SAMN04488588_1876"/>
<name>A0A1G6PTD2_9BACT</name>
<dbReference type="InterPro" id="IPR029026">
    <property type="entry name" value="tRNA_m1G_MTases_N"/>
</dbReference>
<accession>A0A1G6PTD2</accession>
<dbReference type="EMBL" id="FMYV01000009">
    <property type="protein sequence ID" value="SDC82766.1"/>
    <property type="molecule type" value="Genomic_DNA"/>
</dbReference>
<dbReference type="Proteomes" id="UP000199322">
    <property type="component" value="Unassembled WGS sequence"/>
</dbReference>
<dbReference type="GO" id="GO:0032259">
    <property type="term" value="P:methylation"/>
    <property type="evidence" value="ECO:0007669"/>
    <property type="project" value="UniProtKB-KW"/>
</dbReference>
<dbReference type="InterPro" id="IPR019230">
    <property type="entry name" value="RNA_MeTrfase_C_dom"/>
</dbReference>
<feature type="domain" description="tRNA (guanine-N(1)-)-methyltransferase C-terminal" evidence="1">
    <location>
        <begin position="4"/>
        <end position="185"/>
    </location>
</feature>
<dbReference type="OrthoDB" id="9794931at2"/>
<evidence type="ECO:0000313" key="5">
    <source>
        <dbReference type="Proteomes" id="UP000297288"/>
    </source>
</evidence>